<accession>A0A4Y2LSR1</accession>
<reference evidence="1 2" key="1">
    <citation type="journal article" date="2019" name="Sci. Rep.">
        <title>Orb-weaving spider Araneus ventricosus genome elucidates the spidroin gene catalogue.</title>
        <authorList>
            <person name="Kono N."/>
            <person name="Nakamura H."/>
            <person name="Ohtoshi R."/>
            <person name="Moran D.A.P."/>
            <person name="Shinohara A."/>
            <person name="Yoshida Y."/>
            <person name="Fujiwara M."/>
            <person name="Mori M."/>
            <person name="Tomita M."/>
            <person name="Arakawa K."/>
        </authorList>
    </citation>
    <scope>NUCLEOTIDE SEQUENCE [LARGE SCALE GENOMIC DNA]</scope>
</reference>
<sequence length="278" mass="31453">MQVFFLSQDDKAHVPLGITAPNKQVPILIHAEYRVYLPDHDWVITERHKLIPSVYTGIVIAPKIPGQSKAVGYSGPTFVVIRSGKHSSSTANTHVQDFETLLTLKLFEQLVKTEEGLIKPVIIITVDGSPVENPRYQKVISFVINHFKRHDLDAIFIACNIPGRSAYNRVERRMAPLSRELSGLILSYDHYGSYLDENGRTIDEDMEKNNFAYAGKTLSEIWISISMDSYPVAATYVDSGKSNFLDMDWYSKYVQESQYLIQIVKCEEKKCCSPARSG</sequence>
<name>A0A4Y2LSR1_ARAVE</name>
<evidence type="ECO:0000313" key="1">
    <source>
        <dbReference type="EMBL" id="GBN16417.1"/>
    </source>
</evidence>
<dbReference type="PANTHER" id="PTHR46954:SF1">
    <property type="entry name" value="C2H2-TYPE DOMAIN-CONTAINING PROTEIN"/>
    <property type="match status" value="1"/>
</dbReference>
<evidence type="ECO:0000313" key="2">
    <source>
        <dbReference type="Proteomes" id="UP000499080"/>
    </source>
</evidence>
<comment type="caution">
    <text evidence="1">The sequence shown here is derived from an EMBL/GenBank/DDBJ whole genome shotgun (WGS) entry which is preliminary data.</text>
</comment>
<dbReference type="OrthoDB" id="2433005at2759"/>
<dbReference type="Proteomes" id="UP000499080">
    <property type="component" value="Unassembled WGS sequence"/>
</dbReference>
<gene>
    <name evidence="1" type="ORF">AVEN_256447_1</name>
</gene>
<dbReference type="PANTHER" id="PTHR46954">
    <property type="entry name" value="C2H2-TYPE DOMAIN-CONTAINING PROTEIN"/>
    <property type="match status" value="1"/>
</dbReference>
<organism evidence="1 2">
    <name type="scientific">Araneus ventricosus</name>
    <name type="common">Orbweaver spider</name>
    <name type="synonym">Epeira ventricosa</name>
    <dbReference type="NCBI Taxonomy" id="182803"/>
    <lineage>
        <taxon>Eukaryota</taxon>
        <taxon>Metazoa</taxon>
        <taxon>Ecdysozoa</taxon>
        <taxon>Arthropoda</taxon>
        <taxon>Chelicerata</taxon>
        <taxon>Arachnida</taxon>
        <taxon>Araneae</taxon>
        <taxon>Araneomorphae</taxon>
        <taxon>Entelegynae</taxon>
        <taxon>Araneoidea</taxon>
        <taxon>Araneidae</taxon>
        <taxon>Araneus</taxon>
    </lineage>
</organism>
<dbReference type="EMBL" id="BGPR01006147">
    <property type="protein sequence ID" value="GBN16417.1"/>
    <property type="molecule type" value="Genomic_DNA"/>
</dbReference>
<dbReference type="AlphaFoldDB" id="A0A4Y2LSR1"/>
<protein>
    <submittedName>
        <fullName evidence="1">Uncharacterized protein</fullName>
    </submittedName>
</protein>
<keyword evidence="2" id="KW-1185">Reference proteome</keyword>
<proteinExistence type="predicted"/>